<feature type="region of interest" description="Disordered" evidence="9">
    <location>
        <begin position="491"/>
        <end position="536"/>
    </location>
</feature>
<keyword evidence="5" id="KW-0963">Cytoplasm</keyword>
<comment type="similarity">
    <text evidence="3">Belongs to the SQS1 family.</text>
</comment>
<dbReference type="GO" id="GO:0005737">
    <property type="term" value="C:cytoplasm"/>
    <property type="evidence" value="ECO:0007669"/>
    <property type="project" value="UniProtKB-SubCell"/>
</dbReference>
<dbReference type="GeneID" id="28985314"/>
<dbReference type="Pfam" id="PF01585">
    <property type="entry name" value="G-patch"/>
    <property type="match status" value="1"/>
</dbReference>
<keyword evidence="6" id="KW-0507">mRNA processing</keyword>
<evidence type="ECO:0000256" key="7">
    <source>
        <dbReference type="ARBA" id="ARBA00023187"/>
    </source>
</evidence>
<sequence length="917" mass="98912">MPRLAFGDFLNQDTPRGRGRGRGRGGSSSRGSRGGGARGRGGGGAGRGRGGFDASRGGRTVRGGHFGADYSSVALDYSKLNTKTYHKFEPSVQPFAPDEEDRPPRRLKSFAPHGAQSSGASGAATPITSGIGYHRRGPRTAAREIDGVVTWGGGGAPLFVKAGELFRDGEVDVVKCDGDIFVVEHYPLSDPSAPQMHHLDDDVEVDIQDPANRAQALAAISAHRHETHEHDDDVVDDDEIERVLSEHLDTLVVEDSHAIITERTAIFVEEEEVITSYSPSAPVSALELAPLHIAVDSSEDNDIQALADEALFEVDTTGTIGLDVVADDALFTVDTTGDVEPSASILYDIPLQSAAPVAPRLSIDEETIIFKPRVIEDPVASSSRAPPQASDFELTRVGVDPRVVMSRKERKKAKREKRARNKRQRRKLGGGNGDLHIASEGSDLDWGSDGPPKMLSLSAGDPVGDEELDPDLDDEELARYVTGVERIREDNAAMAYMDSDSDEWDDEDMEETRREIEARSDTDSEEDDESSENDFNALADAYSEDEYASDGEVKMFSGVTRWNDSDSEAEEVEDDNAWFIDSMEAALDGAMAQSRKERKAVFRAVANGSFDSDFASAPAKRNKQAPAHLPQELQDQWARDRAKKADKKRERELQRAIALLDPNIGFGRKANKKGKKGKAAAARMAHLIPGSAAEVAELFDISSDEGGGEGAGWGVKYRRSNPLLPPTLGDIDMMIQDFMRDSGRTTLQLPPMEKETRKKVHMLAECYDLKSKSKGKGAARFPILIKLARSGLQVDTAKRDRLVAAGQFNGGSFFKALYARKSKGDGKNNSARGTGASVRAREGDLVGEGAEKIGQDNVGHKLLSKMGWSEGITIGLGGERGLEVPIVAVVKNTKRGLGSYGMGYGGAPSGHSSGAAL</sequence>
<evidence type="ECO:0000259" key="11">
    <source>
        <dbReference type="PROSITE" id="PS51061"/>
    </source>
</evidence>
<gene>
    <name evidence="12" type="ORF">CC85DRAFT_289648</name>
</gene>
<dbReference type="CDD" id="cd02646">
    <property type="entry name" value="R3H_G-patch"/>
    <property type="match status" value="1"/>
</dbReference>
<feature type="compositionally biased region" description="Gly residues" evidence="9">
    <location>
        <begin position="24"/>
        <end position="51"/>
    </location>
</feature>
<dbReference type="InterPro" id="IPR051189">
    <property type="entry name" value="Splicing_assoc_domain"/>
</dbReference>
<evidence type="ECO:0000256" key="6">
    <source>
        <dbReference type="ARBA" id="ARBA00022664"/>
    </source>
</evidence>
<name>A0A0J0XB83_9TREE</name>
<dbReference type="GO" id="GO:0003676">
    <property type="term" value="F:nucleic acid binding"/>
    <property type="evidence" value="ECO:0007669"/>
    <property type="project" value="UniProtKB-UniRule"/>
</dbReference>
<feature type="compositionally biased region" description="Acidic residues" evidence="9">
    <location>
        <begin position="463"/>
        <end position="475"/>
    </location>
</feature>
<organism evidence="12 13">
    <name type="scientific">Cutaneotrichosporon oleaginosum</name>
    <dbReference type="NCBI Taxonomy" id="879819"/>
    <lineage>
        <taxon>Eukaryota</taxon>
        <taxon>Fungi</taxon>
        <taxon>Dikarya</taxon>
        <taxon>Basidiomycota</taxon>
        <taxon>Agaricomycotina</taxon>
        <taxon>Tremellomycetes</taxon>
        <taxon>Trichosporonales</taxon>
        <taxon>Trichosporonaceae</taxon>
        <taxon>Cutaneotrichosporon</taxon>
    </lineage>
</organism>
<dbReference type="Proteomes" id="UP000053611">
    <property type="component" value="Unassembled WGS sequence"/>
</dbReference>
<dbReference type="SUPFAM" id="SSF82708">
    <property type="entry name" value="R3H domain"/>
    <property type="match status" value="1"/>
</dbReference>
<proteinExistence type="inferred from homology"/>
<dbReference type="InterPro" id="IPR000467">
    <property type="entry name" value="G_patch_dom"/>
</dbReference>
<evidence type="ECO:0000256" key="4">
    <source>
        <dbReference type="ARBA" id="ARBA00018964"/>
    </source>
</evidence>
<evidence type="ECO:0000256" key="2">
    <source>
        <dbReference type="ARBA" id="ARBA00004496"/>
    </source>
</evidence>
<dbReference type="Pfam" id="PF01424">
    <property type="entry name" value="R3H"/>
    <property type="match status" value="1"/>
</dbReference>
<evidence type="ECO:0000256" key="8">
    <source>
        <dbReference type="ARBA" id="ARBA00023242"/>
    </source>
</evidence>
<feature type="region of interest" description="Disordered" evidence="9">
    <location>
        <begin position="406"/>
        <end position="475"/>
    </location>
</feature>
<dbReference type="SMART" id="SM00443">
    <property type="entry name" value="G_patch"/>
    <property type="match status" value="1"/>
</dbReference>
<feature type="region of interest" description="Disordered" evidence="9">
    <location>
        <begin position="1"/>
        <end position="65"/>
    </location>
</feature>
<dbReference type="InterPro" id="IPR001374">
    <property type="entry name" value="R3H_dom"/>
</dbReference>
<dbReference type="EMBL" id="KQ087327">
    <property type="protein sequence ID" value="KLT38305.1"/>
    <property type="molecule type" value="Genomic_DNA"/>
</dbReference>
<reference evidence="12 13" key="1">
    <citation type="submission" date="2015-03" db="EMBL/GenBank/DDBJ databases">
        <title>Genomics and transcriptomics of the oil-accumulating basidiomycete yeast T. oleaginosus allow insights into substrate utilization and the diverse evolutionary trajectories of mating systems in fungi.</title>
        <authorList>
            <consortium name="DOE Joint Genome Institute"/>
            <person name="Kourist R."/>
            <person name="Kracht O."/>
            <person name="Bracharz F."/>
            <person name="Lipzen A."/>
            <person name="Nolan M."/>
            <person name="Ohm R."/>
            <person name="Grigoriev I."/>
            <person name="Sun S."/>
            <person name="Heitman J."/>
            <person name="Bruck T."/>
            <person name="Nowrousian M."/>
        </authorList>
    </citation>
    <scope>NUCLEOTIDE SEQUENCE [LARGE SCALE GENOMIC DNA]</scope>
    <source>
        <strain evidence="12 13">IBC0246</strain>
    </source>
</reference>
<evidence type="ECO:0000313" key="13">
    <source>
        <dbReference type="Proteomes" id="UP000053611"/>
    </source>
</evidence>
<feature type="compositionally biased region" description="Basic and acidic residues" evidence="9">
    <location>
        <begin position="511"/>
        <end position="522"/>
    </location>
</feature>
<feature type="compositionally biased region" description="Low complexity" evidence="9">
    <location>
        <begin position="114"/>
        <end position="124"/>
    </location>
</feature>
<protein>
    <recommendedName>
        <fullName evidence="4">Protein SQS1</fullName>
    </recommendedName>
</protein>
<feature type="compositionally biased region" description="Acidic residues" evidence="9">
    <location>
        <begin position="499"/>
        <end position="510"/>
    </location>
</feature>
<feature type="region of interest" description="Disordered" evidence="9">
    <location>
        <begin position="613"/>
        <end position="647"/>
    </location>
</feature>
<dbReference type="InterPro" id="IPR034082">
    <property type="entry name" value="R3H_G-patch"/>
</dbReference>
<dbReference type="GO" id="GO:0006397">
    <property type="term" value="P:mRNA processing"/>
    <property type="evidence" value="ECO:0007669"/>
    <property type="project" value="UniProtKB-KW"/>
</dbReference>
<dbReference type="GO" id="GO:0008380">
    <property type="term" value="P:RNA splicing"/>
    <property type="evidence" value="ECO:0007669"/>
    <property type="project" value="UniProtKB-KW"/>
</dbReference>
<dbReference type="PROSITE" id="PS50174">
    <property type="entry name" value="G_PATCH"/>
    <property type="match status" value="1"/>
</dbReference>
<evidence type="ECO:0000313" key="12">
    <source>
        <dbReference type="EMBL" id="KLT38305.1"/>
    </source>
</evidence>
<accession>A0A0J0XB83</accession>
<dbReference type="STRING" id="879819.A0A0J0XB83"/>
<dbReference type="InterPro" id="IPR036867">
    <property type="entry name" value="R3H_dom_sf"/>
</dbReference>
<feature type="compositionally biased region" description="Acidic residues" evidence="9">
    <location>
        <begin position="523"/>
        <end position="532"/>
    </location>
</feature>
<evidence type="ECO:0000256" key="3">
    <source>
        <dbReference type="ARBA" id="ARBA00010306"/>
    </source>
</evidence>
<dbReference type="PANTHER" id="PTHR14195">
    <property type="entry name" value="G PATCH DOMAIN CONTAINING PROTEIN 2"/>
    <property type="match status" value="1"/>
</dbReference>
<dbReference type="AlphaFoldDB" id="A0A0J0XB83"/>
<dbReference type="PROSITE" id="PS51061">
    <property type="entry name" value="R3H"/>
    <property type="match status" value="1"/>
</dbReference>
<evidence type="ECO:0000256" key="5">
    <source>
        <dbReference type="ARBA" id="ARBA00022490"/>
    </source>
</evidence>
<evidence type="ECO:0000256" key="1">
    <source>
        <dbReference type="ARBA" id="ARBA00004123"/>
    </source>
</evidence>
<keyword evidence="8" id="KW-0539">Nucleus</keyword>
<dbReference type="RefSeq" id="XP_018274796.1">
    <property type="nucleotide sequence ID" value="XM_018424711.1"/>
</dbReference>
<dbReference type="GO" id="GO:0005634">
    <property type="term" value="C:nucleus"/>
    <property type="evidence" value="ECO:0007669"/>
    <property type="project" value="UniProtKB-SubCell"/>
</dbReference>
<evidence type="ECO:0000259" key="10">
    <source>
        <dbReference type="PROSITE" id="PS50174"/>
    </source>
</evidence>
<comment type="subcellular location">
    <subcellularLocation>
        <location evidence="2">Cytoplasm</location>
    </subcellularLocation>
    <subcellularLocation>
        <location evidence="1">Nucleus</location>
    </subcellularLocation>
</comment>
<dbReference type="SMART" id="SM00393">
    <property type="entry name" value="R3H"/>
    <property type="match status" value="1"/>
</dbReference>
<dbReference type="OrthoDB" id="21470at2759"/>
<feature type="region of interest" description="Disordered" evidence="9">
    <location>
        <begin position="90"/>
        <end position="136"/>
    </location>
</feature>
<feature type="region of interest" description="Disordered" evidence="9">
    <location>
        <begin position="823"/>
        <end position="842"/>
    </location>
</feature>
<dbReference type="Gene3D" id="3.30.1370.50">
    <property type="entry name" value="R3H-like domain"/>
    <property type="match status" value="1"/>
</dbReference>
<feature type="domain" description="G-patch" evidence="10">
    <location>
        <begin position="855"/>
        <end position="902"/>
    </location>
</feature>
<evidence type="ECO:0000256" key="9">
    <source>
        <dbReference type="SAM" id="MobiDB-lite"/>
    </source>
</evidence>
<feature type="compositionally biased region" description="Basic residues" evidence="9">
    <location>
        <begin position="408"/>
        <end position="428"/>
    </location>
</feature>
<keyword evidence="7" id="KW-0508">mRNA splicing</keyword>
<feature type="domain" description="R3H" evidence="11">
    <location>
        <begin position="725"/>
        <end position="788"/>
    </location>
</feature>
<keyword evidence="13" id="KW-1185">Reference proteome</keyword>